<dbReference type="InterPro" id="IPR005996">
    <property type="entry name" value="Ribosomal_uL30_bac-type"/>
</dbReference>
<comment type="subunit">
    <text evidence="2 5">Part of the 50S ribosomal subunit.</text>
</comment>
<gene>
    <name evidence="5 6" type="primary">rpmD</name>
    <name evidence="6" type="ORF">GM160_10115</name>
</gene>
<dbReference type="RefSeq" id="WP_136867496.1">
    <property type="nucleotide sequence ID" value="NZ_CP046415.1"/>
</dbReference>
<evidence type="ECO:0000313" key="7">
    <source>
        <dbReference type="Proteomes" id="UP000427716"/>
    </source>
</evidence>
<dbReference type="GO" id="GO:0006412">
    <property type="term" value="P:translation"/>
    <property type="evidence" value="ECO:0007669"/>
    <property type="project" value="UniProtKB-UniRule"/>
</dbReference>
<dbReference type="InterPro" id="IPR016082">
    <property type="entry name" value="Ribosomal_uL30_ferredoxin-like"/>
</dbReference>
<dbReference type="KEGG" id="ghl:GM160_10115"/>
<protein>
    <recommendedName>
        <fullName evidence="5">Large ribosomal subunit protein uL30</fullName>
    </recommendedName>
</protein>
<dbReference type="AlphaFoldDB" id="A0A6I6D532"/>
<dbReference type="Pfam" id="PF00327">
    <property type="entry name" value="Ribosomal_L30"/>
    <property type="match status" value="1"/>
</dbReference>
<evidence type="ECO:0000256" key="2">
    <source>
        <dbReference type="ARBA" id="ARBA00011838"/>
    </source>
</evidence>
<dbReference type="Proteomes" id="UP000427716">
    <property type="component" value="Chromosome"/>
</dbReference>
<evidence type="ECO:0000256" key="1">
    <source>
        <dbReference type="ARBA" id="ARBA00007594"/>
    </source>
</evidence>
<dbReference type="SUPFAM" id="SSF55129">
    <property type="entry name" value="Ribosomal protein L30p/L7e"/>
    <property type="match status" value="1"/>
</dbReference>
<keyword evidence="7" id="KW-1185">Reference proteome</keyword>
<dbReference type="HAMAP" id="MF_01371_B">
    <property type="entry name" value="Ribosomal_uL30_B"/>
    <property type="match status" value="1"/>
</dbReference>
<evidence type="ECO:0000256" key="3">
    <source>
        <dbReference type="ARBA" id="ARBA00022980"/>
    </source>
</evidence>
<evidence type="ECO:0000256" key="5">
    <source>
        <dbReference type="HAMAP-Rule" id="MF_01371"/>
    </source>
</evidence>
<dbReference type="EMBL" id="CP046415">
    <property type="protein sequence ID" value="QGT79215.1"/>
    <property type="molecule type" value="Genomic_DNA"/>
</dbReference>
<dbReference type="NCBIfam" id="TIGR01308">
    <property type="entry name" value="rpmD_bact"/>
    <property type="match status" value="1"/>
</dbReference>
<name>A0A6I6D532_9GAMM</name>
<dbReference type="PIRSF" id="PIRSF002211">
    <property type="entry name" value="Ribosomal_L30_bac-type"/>
    <property type="match status" value="1"/>
</dbReference>
<keyword evidence="3 5" id="KW-0689">Ribosomal protein</keyword>
<dbReference type="GO" id="GO:0003735">
    <property type="term" value="F:structural constituent of ribosome"/>
    <property type="evidence" value="ECO:0007669"/>
    <property type="project" value="InterPro"/>
</dbReference>
<reference evidence="6 7" key="1">
    <citation type="submission" date="2019-11" db="EMBL/GenBank/DDBJ databases">
        <authorList>
            <person name="Zhang J."/>
            <person name="Sun C."/>
        </authorList>
    </citation>
    <scope>NUCLEOTIDE SEQUENCE [LARGE SCALE GENOMIC DNA]</scope>
    <source>
        <strain evidence="7">sp2</strain>
    </source>
</reference>
<keyword evidence="4 5" id="KW-0687">Ribonucleoprotein</keyword>
<dbReference type="CDD" id="cd01658">
    <property type="entry name" value="Ribosomal_L30"/>
    <property type="match status" value="1"/>
</dbReference>
<proteinExistence type="inferred from homology"/>
<comment type="similarity">
    <text evidence="1 5">Belongs to the universal ribosomal protein uL30 family.</text>
</comment>
<dbReference type="Gene3D" id="3.30.1390.20">
    <property type="entry name" value="Ribosomal protein L30, ferredoxin-like fold domain"/>
    <property type="match status" value="1"/>
</dbReference>
<sequence>MSQKANGKIRVRLVRSMNNRLESHKACVRGLGIRRMHQEVEVADTPENRGMINRVHYMLDVQEAK</sequence>
<accession>A0A6I6D532</accession>
<dbReference type="GO" id="GO:0015934">
    <property type="term" value="C:large ribosomal subunit"/>
    <property type="evidence" value="ECO:0007669"/>
    <property type="project" value="InterPro"/>
</dbReference>
<evidence type="ECO:0000313" key="6">
    <source>
        <dbReference type="EMBL" id="QGT79215.1"/>
    </source>
</evidence>
<dbReference type="InterPro" id="IPR036919">
    <property type="entry name" value="Ribo_uL30_ferredoxin-like_sf"/>
</dbReference>
<organism evidence="6 7">
    <name type="scientific">Guyparkeria halophila</name>
    <dbReference type="NCBI Taxonomy" id="47960"/>
    <lineage>
        <taxon>Bacteria</taxon>
        <taxon>Pseudomonadati</taxon>
        <taxon>Pseudomonadota</taxon>
        <taxon>Gammaproteobacteria</taxon>
        <taxon>Chromatiales</taxon>
        <taxon>Thioalkalibacteraceae</taxon>
        <taxon>Guyparkeria</taxon>
    </lineage>
</organism>
<evidence type="ECO:0000256" key="4">
    <source>
        <dbReference type="ARBA" id="ARBA00023274"/>
    </source>
</evidence>